<evidence type="ECO:0000256" key="4">
    <source>
        <dbReference type="ARBA" id="ARBA00022989"/>
    </source>
</evidence>
<dbReference type="Pfam" id="PF00892">
    <property type="entry name" value="EamA"/>
    <property type="match status" value="2"/>
</dbReference>
<name>A0A6J6P3S0_9ZZZZ</name>
<evidence type="ECO:0000256" key="1">
    <source>
        <dbReference type="ARBA" id="ARBA00004651"/>
    </source>
</evidence>
<dbReference type="InterPro" id="IPR037185">
    <property type="entry name" value="EmrE-like"/>
</dbReference>
<feature type="transmembrane region" description="Helical" evidence="6">
    <location>
        <begin position="198"/>
        <end position="220"/>
    </location>
</feature>
<evidence type="ECO:0000256" key="3">
    <source>
        <dbReference type="ARBA" id="ARBA00022692"/>
    </source>
</evidence>
<evidence type="ECO:0000313" key="9">
    <source>
        <dbReference type="EMBL" id="CAB4993025.1"/>
    </source>
</evidence>
<protein>
    <submittedName>
        <fullName evidence="8">Unannotated protein</fullName>
    </submittedName>
</protein>
<dbReference type="AlphaFoldDB" id="A0A6J6P3S0"/>
<dbReference type="SUPFAM" id="SSF103481">
    <property type="entry name" value="Multidrug resistance efflux transporter EmrE"/>
    <property type="match status" value="2"/>
</dbReference>
<feature type="transmembrane region" description="Helical" evidence="6">
    <location>
        <begin position="23"/>
        <end position="44"/>
    </location>
</feature>
<keyword evidence="4 6" id="KW-1133">Transmembrane helix</keyword>
<evidence type="ECO:0000259" key="7">
    <source>
        <dbReference type="Pfam" id="PF00892"/>
    </source>
</evidence>
<proteinExistence type="predicted"/>
<dbReference type="EMBL" id="CAFBPA010000001">
    <property type="protein sequence ID" value="CAB4993025.1"/>
    <property type="molecule type" value="Genomic_DNA"/>
</dbReference>
<comment type="subcellular location">
    <subcellularLocation>
        <location evidence="1">Cell membrane</location>
        <topology evidence="1">Multi-pass membrane protein</topology>
    </subcellularLocation>
</comment>
<dbReference type="InterPro" id="IPR051258">
    <property type="entry name" value="Diverse_Substrate_Transporter"/>
</dbReference>
<feature type="domain" description="EamA" evidence="7">
    <location>
        <begin position="21"/>
        <end position="155"/>
    </location>
</feature>
<evidence type="ECO:0000256" key="2">
    <source>
        <dbReference type="ARBA" id="ARBA00022475"/>
    </source>
</evidence>
<keyword evidence="3 6" id="KW-0812">Transmembrane</keyword>
<sequence>MSDLAEPLTGITPAKQRHPMTGYLLYLAAAFLFALNGTVSKSLLLTGIEATRLSQIRVSSAFLLLLVLVAITRPAALRITKKELPVLLVYGVIGVGMTQFLYFVALQTLPVGVALLIEFTAPIMVALWFRFGMKQATRKSVWIALVLALTGLAMVAQVWLGFTLSAVGVTAGFGAAIALAIYYVLADKQLRSDHPRDAVSLTMWGFGASAIFWAIVQPWWSFPWASLTGIGYPLGTDDAAFPIWVLLTYLVVLGTTVPFLLVVHSMRHIRASQASVIGMIEPLIAIAIAWLALGEVMTPVQIVGALVVLFGVVLAERSR</sequence>
<dbReference type="PANTHER" id="PTHR42920:SF5">
    <property type="entry name" value="EAMA DOMAIN-CONTAINING PROTEIN"/>
    <property type="match status" value="1"/>
</dbReference>
<dbReference type="GO" id="GO:0005886">
    <property type="term" value="C:plasma membrane"/>
    <property type="evidence" value="ECO:0007669"/>
    <property type="project" value="UniProtKB-SubCell"/>
</dbReference>
<feature type="transmembrane region" description="Helical" evidence="6">
    <location>
        <begin position="56"/>
        <end position="72"/>
    </location>
</feature>
<keyword evidence="2" id="KW-1003">Cell membrane</keyword>
<reference evidence="8" key="1">
    <citation type="submission" date="2020-05" db="EMBL/GenBank/DDBJ databases">
        <authorList>
            <person name="Chiriac C."/>
            <person name="Salcher M."/>
            <person name="Ghai R."/>
            <person name="Kavagutti S V."/>
        </authorList>
    </citation>
    <scope>NUCLEOTIDE SEQUENCE</scope>
</reference>
<feature type="domain" description="EamA" evidence="7">
    <location>
        <begin position="168"/>
        <end position="314"/>
    </location>
</feature>
<dbReference type="InterPro" id="IPR000620">
    <property type="entry name" value="EamA_dom"/>
</dbReference>
<organism evidence="8">
    <name type="scientific">freshwater metagenome</name>
    <dbReference type="NCBI Taxonomy" id="449393"/>
    <lineage>
        <taxon>unclassified sequences</taxon>
        <taxon>metagenomes</taxon>
        <taxon>ecological metagenomes</taxon>
    </lineage>
</organism>
<feature type="transmembrane region" description="Helical" evidence="6">
    <location>
        <begin position="299"/>
        <end position="315"/>
    </location>
</feature>
<feature type="transmembrane region" description="Helical" evidence="6">
    <location>
        <begin position="240"/>
        <end position="262"/>
    </location>
</feature>
<evidence type="ECO:0000256" key="5">
    <source>
        <dbReference type="ARBA" id="ARBA00023136"/>
    </source>
</evidence>
<gene>
    <name evidence="8" type="ORF">UFOPK2625_00137</name>
    <name evidence="9" type="ORF">UFOPK4043_00006</name>
</gene>
<feature type="transmembrane region" description="Helical" evidence="6">
    <location>
        <begin position="141"/>
        <end position="160"/>
    </location>
</feature>
<feature type="transmembrane region" description="Helical" evidence="6">
    <location>
        <begin position="84"/>
        <end position="105"/>
    </location>
</feature>
<keyword evidence="5 6" id="KW-0472">Membrane</keyword>
<feature type="transmembrane region" description="Helical" evidence="6">
    <location>
        <begin position="111"/>
        <end position="129"/>
    </location>
</feature>
<accession>A0A6J6P3S0</accession>
<evidence type="ECO:0000256" key="6">
    <source>
        <dbReference type="SAM" id="Phobius"/>
    </source>
</evidence>
<dbReference type="PANTHER" id="PTHR42920">
    <property type="entry name" value="OS03G0707200 PROTEIN-RELATED"/>
    <property type="match status" value="1"/>
</dbReference>
<feature type="transmembrane region" description="Helical" evidence="6">
    <location>
        <begin position="274"/>
        <end position="293"/>
    </location>
</feature>
<feature type="transmembrane region" description="Helical" evidence="6">
    <location>
        <begin position="166"/>
        <end position="186"/>
    </location>
</feature>
<dbReference type="EMBL" id="CAEZXZ010000010">
    <property type="protein sequence ID" value="CAB4693931.1"/>
    <property type="molecule type" value="Genomic_DNA"/>
</dbReference>
<evidence type="ECO:0000313" key="8">
    <source>
        <dbReference type="EMBL" id="CAB4693931.1"/>
    </source>
</evidence>